<dbReference type="PANTHER" id="PTHR23088:SF27">
    <property type="entry name" value="DEAMINATED GLUTATHIONE AMIDASE"/>
    <property type="match status" value="1"/>
</dbReference>
<feature type="domain" description="CN hydrolase" evidence="2">
    <location>
        <begin position="20"/>
        <end position="260"/>
    </location>
</feature>
<evidence type="ECO:0000313" key="3">
    <source>
        <dbReference type="EMBL" id="PSL37603.1"/>
    </source>
</evidence>
<organism evidence="3 5">
    <name type="scientific">Labedella gwakjiensis</name>
    <dbReference type="NCBI Taxonomy" id="390269"/>
    <lineage>
        <taxon>Bacteria</taxon>
        <taxon>Bacillati</taxon>
        <taxon>Actinomycetota</taxon>
        <taxon>Actinomycetes</taxon>
        <taxon>Micrococcales</taxon>
        <taxon>Microbacteriaceae</taxon>
        <taxon>Labedella</taxon>
    </lineage>
</organism>
<dbReference type="InterPro" id="IPR001110">
    <property type="entry name" value="UPF0012_CS"/>
</dbReference>
<comment type="similarity">
    <text evidence="1">Belongs to the carbon-nitrogen hydrolase superfamily. NIT1/NIT2 family.</text>
</comment>
<evidence type="ECO:0000313" key="4">
    <source>
        <dbReference type="EMBL" id="RUQ81696.1"/>
    </source>
</evidence>
<proteinExistence type="inferred from homology"/>
<reference evidence="4 6" key="2">
    <citation type="submission" date="2018-12" db="EMBL/GenBank/DDBJ databases">
        <authorList>
            <person name="hu s."/>
            <person name="Xu Y."/>
            <person name="Xu B."/>
            <person name="Li F."/>
        </authorList>
    </citation>
    <scope>NUCLEOTIDE SEQUENCE [LARGE SCALE GENOMIC DNA]</scope>
    <source>
        <strain evidence="4 6">KSW2-17</strain>
    </source>
</reference>
<reference evidence="3 5" key="1">
    <citation type="submission" date="2018-03" db="EMBL/GenBank/DDBJ databases">
        <title>Genomic Encyclopedia of Archaeal and Bacterial Type Strains, Phase II (KMG-II): from individual species to whole genera.</title>
        <authorList>
            <person name="Goeker M."/>
        </authorList>
    </citation>
    <scope>NUCLEOTIDE SEQUENCE [LARGE SCALE GENOMIC DNA]</scope>
    <source>
        <strain evidence="3 5">DSM 21548</strain>
    </source>
</reference>
<dbReference type="PROSITE" id="PS50263">
    <property type="entry name" value="CN_HYDROLASE"/>
    <property type="match status" value="1"/>
</dbReference>
<dbReference type="GO" id="GO:0016787">
    <property type="term" value="F:hydrolase activity"/>
    <property type="evidence" value="ECO:0007669"/>
    <property type="project" value="UniProtKB-KW"/>
</dbReference>
<dbReference type="InterPro" id="IPR003010">
    <property type="entry name" value="C-N_Hydrolase"/>
</dbReference>
<accession>A0A2P8GUH0</accession>
<keyword evidence="3" id="KW-0378">Hydrolase</keyword>
<dbReference type="Gene3D" id="3.60.110.10">
    <property type="entry name" value="Carbon-nitrogen hydrolase"/>
    <property type="match status" value="1"/>
</dbReference>
<dbReference type="RefSeq" id="WP_106562728.1">
    <property type="nucleotide sequence ID" value="NZ_PYAU01000001.1"/>
</dbReference>
<dbReference type="PANTHER" id="PTHR23088">
    <property type="entry name" value="NITRILASE-RELATED"/>
    <property type="match status" value="1"/>
</dbReference>
<dbReference type="Pfam" id="PF00795">
    <property type="entry name" value="CN_hydrolase"/>
    <property type="match status" value="1"/>
</dbReference>
<evidence type="ECO:0000313" key="6">
    <source>
        <dbReference type="Proteomes" id="UP000268291"/>
    </source>
</evidence>
<evidence type="ECO:0000313" key="5">
    <source>
        <dbReference type="Proteomes" id="UP000241203"/>
    </source>
</evidence>
<dbReference type="AlphaFoldDB" id="A0A2P8GUH0"/>
<evidence type="ECO:0000256" key="1">
    <source>
        <dbReference type="ARBA" id="ARBA00010613"/>
    </source>
</evidence>
<dbReference type="EMBL" id="RZGY01000007">
    <property type="protein sequence ID" value="RUQ81696.1"/>
    <property type="molecule type" value="Genomic_DNA"/>
</dbReference>
<dbReference type="PROSITE" id="PS01227">
    <property type="entry name" value="UPF0012"/>
    <property type="match status" value="1"/>
</dbReference>
<dbReference type="SUPFAM" id="SSF56317">
    <property type="entry name" value="Carbon-nitrogen hydrolase"/>
    <property type="match status" value="1"/>
</dbReference>
<comment type="caution">
    <text evidence="3">The sequence shown here is derived from an EMBL/GenBank/DDBJ whole genome shotgun (WGS) entry which is preliminary data.</text>
</comment>
<dbReference type="OrthoDB" id="9811121at2"/>
<keyword evidence="6" id="KW-1185">Reference proteome</keyword>
<dbReference type="InterPro" id="IPR036526">
    <property type="entry name" value="C-N_Hydrolase_sf"/>
</dbReference>
<evidence type="ECO:0000259" key="2">
    <source>
        <dbReference type="PROSITE" id="PS50263"/>
    </source>
</evidence>
<name>A0A2P8GUH0_9MICO</name>
<protein>
    <submittedName>
        <fullName evidence="4">Carbon-nitrogen hydrolase family protein</fullName>
    </submittedName>
    <submittedName>
        <fullName evidence="3">Putative amidohydrolase</fullName>
    </submittedName>
</protein>
<dbReference type="CDD" id="cd07581">
    <property type="entry name" value="nitrilase_3"/>
    <property type="match status" value="1"/>
</dbReference>
<dbReference type="Proteomes" id="UP000268291">
    <property type="component" value="Unassembled WGS sequence"/>
</dbReference>
<dbReference type="Proteomes" id="UP000241203">
    <property type="component" value="Unassembled WGS sequence"/>
</dbReference>
<gene>
    <name evidence="3" type="ORF">CLV49_1210</name>
    <name evidence="4" type="ORF">ELQ93_17945</name>
</gene>
<sequence>MSDTVIDPAPKPDGSPSASLVVACVQPTSALSSADNLADCLRIARDADSRGVRLLVFPESASSRSDDVSVATEAQALDGPFLSGLIAGLADLDMTVVCGVTEATVTEADQEGRPYNTLVAFRSGAVIAVYRKMHLYDAAGMRESDTFSPGDGPVSTFDVDGFRVGMMTCYDIRFPELARLLAVDGADVIAVPTSWVRGPLKEEQWLTLCAARAIENTVYLLGAAQTGGLRIGRSVVVAPDGVVQSALGSEEDVLVSSLSRSRLDDVRRAFPLLAQRRFTVSTTARERTASP</sequence>
<dbReference type="EMBL" id="PYAU01000001">
    <property type="protein sequence ID" value="PSL37603.1"/>
    <property type="molecule type" value="Genomic_DNA"/>
</dbReference>